<evidence type="ECO:0000256" key="1">
    <source>
        <dbReference type="SAM" id="Coils"/>
    </source>
</evidence>
<keyword evidence="4" id="KW-1185">Reference proteome</keyword>
<name>A0A2Z7CEL0_9LAMI</name>
<dbReference type="EMBL" id="KQ998959">
    <property type="protein sequence ID" value="KZV42778.1"/>
    <property type="molecule type" value="Genomic_DNA"/>
</dbReference>
<feature type="compositionally biased region" description="Polar residues" evidence="2">
    <location>
        <begin position="102"/>
        <end position="116"/>
    </location>
</feature>
<feature type="compositionally biased region" description="Basic residues" evidence="2">
    <location>
        <begin position="190"/>
        <end position="206"/>
    </location>
</feature>
<gene>
    <name evidence="3" type="ORF">F511_27219</name>
</gene>
<reference evidence="3 4" key="1">
    <citation type="journal article" date="2015" name="Proc. Natl. Acad. Sci. U.S.A.">
        <title>The resurrection genome of Boea hygrometrica: A blueprint for survival of dehydration.</title>
        <authorList>
            <person name="Xiao L."/>
            <person name="Yang G."/>
            <person name="Zhang L."/>
            <person name="Yang X."/>
            <person name="Zhao S."/>
            <person name="Ji Z."/>
            <person name="Zhou Q."/>
            <person name="Hu M."/>
            <person name="Wang Y."/>
            <person name="Chen M."/>
            <person name="Xu Y."/>
            <person name="Jin H."/>
            <person name="Xiao X."/>
            <person name="Hu G."/>
            <person name="Bao F."/>
            <person name="Hu Y."/>
            <person name="Wan P."/>
            <person name="Li L."/>
            <person name="Deng X."/>
            <person name="Kuang T."/>
            <person name="Xiang C."/>
            <person name="Zhu J.K."/>
            <person name="Oliver M.J."/>
            <person name="He Y."/>
        </authorList>
    </citation>
    <scope>NUCLEOTIDE SEQUENCE [LARGE SCALE GENOMIC DNA]</scope>
    <source>
        <strain evidence="4">cv. XS01</strain>
    </source>
</reference>
<feature type="region of interest" description="Disordered" evidence="2">
    <location>
        <begin position="82"/>
        <end position="117"/>
    </location>
</feature>
<sequence length="1248" mass="139452">MVKEYRKLSHSFEEAKAENISLKNSSTESSFVELEDVDSLKTELSKLTAENDSLITESSELKAEIKILTEVVSTWNHSSRSLHKLHESQKPAHDRTGLGFNSDASSEGETSTQSQPAYDKFKTRSFVKASMTYDSCESMRYDDQSSSQSSHEGKNGIGYQRPESSKPRWLNNRLDKDKSKAGSKSYVQHQPRRNSKKAKSCWKRTQPRRDPVGQNIKSKLNKSHNYAQTFVDPHTGKTVRVVSHRFIQFQVMCSGGTIDNQLREACCVGNIPVAVFLIHSPTTMASSLISSSHHVDFESVFGFDDAGMVQMFETLITTGLKNFLGCPAVFYEAALTEFFTNGSVRDGLVVSTVNGVTVEISEKVFAAAFDLPIDGLTDLSDVPKNLVFDARSIFSASKEQVSISCLKKEMKIEYCLLHDILAKTLFVKAGSFDAVTRERFMLMTAITFDVKVNWSSLLFGVLKAMVTPGSRQARGFAIQIGVILKNVLGLALGEYRAFPASRRKRRLVLDDADETGDSAPEQPAAEIAAGAQDPIVDDPVATQPDIVPTVEATTDDPDAIVEKILNQLDTVAGTDGGDQPAAPATESTPCKKVAEEHMSIDDLLLQISDDMLLTSVTVAEITKIRLGESINIREVQEHDLYFAILPRISMHDKGKEILEEDEPVKGNPAREMVELIRGDVEFLVRLRDRVMIDVVDFFHSFSLNKLSNLDALRDLKEKEKLMLEWAETDSLEMAVKRKMYILAKYRELLLRKFLDSHHKYFAPGQPWTAMAAQITEMLTSAHSKSLEDLQAEQQQHRIEMIQPGSSLSVIDSYAGSGAVLAQFYSVAKSTCWVRPMILVDGVWTPLQGNDFWKSSCRLSLFVNTRQVPTSVVEEDFVPHGYLIEPVQYWGAAPSLIKTWGWTRASGKRSGYMKVLFSANNVPFKNSSKKKEIKVEYKLLNDIVVKSLTAKAGSFDALSLLLEKLVKSDLGESVPLHPLKVLNTKSIHTYMKKNQASVPTYTEKSKLSEDKVVGVAEPKKKMLIKSKQATGGSIAPVLSRSETSSDADECSLATLVATITEIKKNLSTKRPKMVMPIFVVLAEPVLDEATKDYSSQPSSLVKLTDGEEVVESSMRDTSNQEHCLLLNQDIKTQVDPQVLLFDQWCKLRTGIRLNKIMSMTLVKQMAKIEDSLFPWAKTEKVSEMLQRWELIWFKMVEQCMSKAIAEHWKEFHKVKPSANHDLMAMRALEAELAQIRERVGFYLAKAGLL</sequence>
<accession>A0A2Z7CEL0</accession>
<dbReference type="OrthoDB" id="1166568at2759"/>
<evidence type="ECO:0000256" key="2">
    <source>
        <dbReference type="SAM" id="MobiDB-lite"/>
    </source>
</evidence>
<dbReference type="Proteomes" id="UP000250235">
    <property type="component" value="Unassembled WGS sequence"/>
</dbReference>
<keyword evidence="1" id="KW-0175">Coiled coil</keyword>
<dbReference type="AlphaFoldDB" id="A0A2Z7CEL0"/>
<proteinExistence type="predicted"/>
<evidence type="ECO:0000313" key="4">
    <source>
        <dbReference type="Proteomes" id="UP000250235"/>
    </source>
</evidence>
<feature type="region of interest" description="Disordered" evidence="2">
    <location>
        <begin position="138"/>
        <end position="216"/>
    </location>
</feature>
<feature type="coiled-coil region" evidence="1">
    <location>
        <begin position="37"/>
        <end position="64"/>
    </location>
</feature>
<evidence type="ECO:0000313" key="3">
    <source>
        <dbReference type="EMBL" id="KZV42778.1"/>
    </source>
</evidence>
<evidence type="ECO:0008006" key="5">
    <source>
        <dbReference type="Google" id="ProtNLM"/>
    </source>
</evidence>
<organism evidence="3 4">
    <name type="scientific">Dorcoceras hygrometricum</name>
    <dbReference type="NCBI Taxonomy" id="472368"/>
    <lineage>
        <taxon>Eukaryota</taxon>
        <taxon>Viridiplantae</taxon>
        <taxon>Streptophyta</taxon>
        <taxon>Embryophyta</taxon>
        <taxon>Tracheophyta</taxon>
        <taxon>Spermatophyta</taxon>
        <taxon>Magnoliopsida</taxon>
        <taxon>eudicotyledons</taxon>
        <taxon>Gunneridae</taxon>
        <taxon>Pentapetalae</taxon>
        <taxon>asterids</taxon>
        <taxon>lamiids</taxon>
        <taxon>Lamiales</taxon>
        <taxon>Gesneriaceae</taxon>
        <taxon>Didymocarpoideae</taxon>
        <taxon>Trichosporeae</taxon>
        <taxon>Loxocarpinae</taxon>
        <taxon>Dorcoceras</taxon>
    </lineage>
</organism>
<feature type="compositionally biased region" description="Basic and acidic residues" evidence="2">
    <location>
        <begin position="84"/>
        <end position="96"/>
    </location>
</feature>
<protein>
    <recommendedName>
        <fullName evidence="5">Dystroglycan-like</fullName>
    </recommendedName>
</protein>